<keyword evidence="3" id="KW-1185">Reference proteome</keyword>
<feature type="compositionally biased region" description="Polar residues" evidence="1">
    <location>
        <begin position="13"/>
        <end position="22"/>
    </location>
</feature>
<comment type="caution">
    <text evidence="2">The sequence shown here is derived from an EMBL/GenBank/DDBJ whole genome shotgun (WGS) entry which is preliminary data.</text>
</comment>
<reference evidence="2" key="1">
    <citation type="submission" date="2021-03" db="EMBL/GenBank/DDBJ databases">
        <authorList>
            <person name="Bekaert M."/>
        </authorList>
    </citation>
    <scope>NUCLEOTIDE SEQUENCE</scope>
</reference>
<evidence type="ECO:0000256" key="1">
    <source>
        <dbReference type="SAM" id="MobiDB-lite"/>
    </source>
</evidence>
<evidence type="ECO:0000313" key="3">
    <source>
        <dbReference type="Proteomes" id="UP000683360"/>
    </source>
</evidence>
<dbReference type="Proteomes" id="UP000683360">
    <property type="component" value="Unassembled WGS sequence"/>
</dbReference>
<accession>A0A8S3RPM7</accession>
<gene>
    <name evidence="2" type="ORF">MEDL_22929</name>
</gene>
<protein>
    <submittedName>
        <fullName evidence="2">Uncharacterized protein</fullName>
    </submittedName>
</protein>
<name>A0A8S3RPM7_MYTED</name>
<dbReference type="OrthoDB" id="2286242at2759"/>
<proteinExistence type="predicted"/>
<feature type="region of interest" description="Disordered" evidence="1">
    <location>
        <begin position="1"/>
        <end position="22"/>
    </location>
</feature>
<evidence type="ECO:0000313" key="2">
    <source>
        <dbReference type="EMBL" id="CAG2208755.1"/>
    </source>
</evidence>
<dbReference type="EMBL" id="CAJPWZ010001120">
    <property type="protein sequence ID" value="CAG2208755.1"/>
    <property type="molecule type" value="Genomic_DNA"/>
</dbReference>
<sequence>MPESAESKKKGSTPLNFYPNTRSFAATSEVTDTVPTEDEPNHIGLISNSSHDSDEPNLINLDTPDHIDVIVHVQQAENLNNQPLETVNEIIEPENLINNIETNTELDIMTSAGIALPKFYDEFNNIPVEWWYLFESFKIFHNLQDDRALASLAFSFDGQVKVWLQSLAPEVRNDMAAFKDFRTIKSNKLIYKLQQLPGENGNDYLTRVQRLAMNTELGESTIVELALNGLLPHLKASVTQSDPKTYNELRQAIDIDINVTECHNHSVPSTKVISVPRVPVTTKNPATASGTTDINSLLSSFINSMKTVVRQEVMALTPNRDNREKRQFSQVPCRGCGALSYATVFSWILLVGIYAVNADGEVQMHRINYGVTFAKEANIVFGSENWLHTFEIPLPHKISRSRFLLATNGHTNANKAGYFCEKRLHGWYLRSYQTTIIQIALPIRLDLRTAMEATICSVEHELEDEDPSKALNFSYNRRGDVFSFCRNIMALPLLPASHIEPTFRELTSRVTDPALKKFTSYVRKTWITSAFYQIATWCVFNQPTRTNNDVEGWHRRLNKKNNDEKPAFYTLIKRLHEEAQLLPIQIKLVSEGKLTRYQRKQARTNQAILFNMWEQYIAGSISTTRLLRQCGRVNGPVVEADSY</sequence>
<dbReference type="AlphaFoldDB" id="A0A8S3RPM7"/>
<organism evidence="2 3">
    <name type="scientific">Mytilus edulis</name>
    <name type="common">Blue mussel</name>
    <dbReference type="NCBI Taxonomy" id="6550"/>
    <lineage>
        <taxon>Eukaryota</taxon>
        <taxon>Metazoa</taxon>
        <taxon>Spiralia</taxon>
        <taxon>Lophotrochozoa</taxon>
        <taxon>Mollusca</taxon>
        <taxon>Bivalvia</taxon>
        <taxon>Autobranchia</taxon>
        <taxon>Pteriomorphia</taxon>
        <taxon>Mytilida</taxon>
        <taxon>Mytiloidea</taxon>
        <taxon>Mytilidae</taxon>
        <taxon>Mytilinae</taxon>
        <taxon>Mytilus</taxon>
    </lineage>
</organism>